<gene>
    <name evidence="1" type="ORF">BFC18_08105</name>
</gene>
<dbReference type="STRING" id="1656094.BFC18_08105"/>
<evidence type="ECO:0000313" key="1">
    <source>
        <dbReference type="EMBL" id="OFC71428.1"/>
    </source>
</evidence>
<dbReference type="Pfam" id="PF11197">
    <property type="entry name" value="DUF2835"/>
    <property type="match status" value="1"/>
</dbReference>
<sequence>MNKPDAFYFFTLSLSYTDCQALYQSAGQSAILLSESGIRVQVPVSRLRPFIDSRGLKGRFRLVVSGENKIKTFERLR</sequence>
<evidence type="ECO:0000313" key="2">
    <source>
        <dbReference type="Proteomes" id="UP000175691"/>
    </source>
</evidence>
<dbReference type="RefSeq" id="WP_070124659.1">
    <property type="nucleotide sequence ID" value="NZ_MDHN01000014.1"/>
</dbReference>
<dbReference type="Proteomes" id="UP000175691">
    <property type="component" value="Unassembled WGS sequence"/>
</dbReference>
<keyword evidence="2" id="KW-1185">Reference proteome</keyword>
<protein>
    <recommendedName>
        <fullName evidence="3">DUF2835 domain-containing protein</fullName>
    </recommendedName>
</protein>
<dbReference type="EMBL" id="MDHN01000014">
    <property type="protein sequence ID" value="OFC71428.1"/>
    <property type="molecule type" value="Genomic_DNA"/>
</dbReference>
<dbReference type="AlphaFoldDB" id="A0A1E7ZD37"/>
<name>A0A1E7ZD37_9ALTE</name>
<reference evidence="1 2" key="1">
    <citation type="submission" date="2016-08" db="EMBL/GenBank/DDBJ databases">
        <authorList>
            <person name="Seilhamer J.J."/>
        </authorList>
    </citation>
    <scope>NUCLEOTIDE SEQUENCE [LARGE SCALE GENOMIC DNA]</scope>
    <source>
        <strain evidence="1 2">KCTC 42603</strain>
    </source>
</reference>
<proteinExistence type="predicted"/>
<organism evidence="1 2">
    <name type="scientific">Alteromonas confluentis</name>
    <dbReference type="NCBI Taxonomy" id="1656094"/>
    <lineage>
        <taxon>Bacteria</taxon>
        <taxon>Pseudomonadati</taxon>
        <taxon>Pseudomonadota</taxon>
        <taxon>Gammaproteobacteria</taxon>
        <taxon>Alteromonadales</taxon>
        <taxon>Alteromonadaceae</taxon>
        <taxon>Alteromonas/Salinimonas group</taxon>
        <taxon>Alteromonas</taxon>
    </lineage>
</organism>
<evidence type="ECO:0008006" key="3">
    <source>
        <dbReference type="Google" id="ProtNLM"/>
    </source>
</evidence>
<comment type="caution">
    <text evidence="1">The sequence shown here is derived from an EMBL/GenBank/DDBJ whole genome shotgun (WGS) entry which is preliminary data.</text>
</comment>
<dbReference type="OrthoDB" id="5600793at2"/>
<accession>A0A1E7ZD37</accession>
<dbReference type="InterPro" id="IPR021363">
    <property type="entry name" value="DUF2835"/>
</dbReference>